<proteinExistence type="predicted"/>
<dbReference type="InterPro" id="IPR021005">
    <property type="entry name" value="Znf_CGNR"/>
</dbReference>
<dbReference type="PANTHER" id="PTHR35525">
    <property type="entry name" value="BLL6575 PROTEIN"/>
    <property type="match status" value="1"/>
</dbReference>
<protein>
    <recommendedName>
        <fullName evidence="1">Zinc finger CGNR domain-containing protein</fullName>
    </recommendedName>
</protein>
<dbReference type="EMBL" id="AM747720">
    <property type="protein sequence ID" value="CAR51437.1"/>
    <property type="molecule type" value="Genomic_DNA"/>
</dbReference>
<organism evidence="2 3">
    <name type="scientific">Burkholderia cenocepacia (strain ATCC BAA-245 / DSM 16553 / LMG 16656 / NCTC 13227 / J2315 / CF5610)</name>
    <name type="common">Burkholderia cepacia (strain J2315)</name>
    <dbReference type="NCBI Taxonomy" id="216591"/>
    <lineage>
        <taxon>Bacteria</taxon>
        <taxon>Pseudomonadati</taxon>
        <taxon>Pseudomonadota</taxon>
        <taxon>Betaproteobacteria</taxon>
        <taxon>Burkholderiales</taxon>
        <taxon>Burkholderiaceae</taxon>
        <taxon>Burkholderia</taxon>
        <taxon>Burkholderia cepacia complex</taxon>
    </lineage>
</organism>
<dbReference type="Pfam" id="PF11706">
    <property type="entry name" value="zf-CGNR"/>
    <property type="match status" value="1"/>
</dbReference>
<dbReference type="Pfam" id="PF07336">
    <property type="entry name" value="ABATE"/>
    <property type="match status" value="1"/>
</dbReference>
<dbReference type="InterPro" id="IPR023286">
    <property type="entry name" value="ABATE_dom_sf"/>
</dbReference>
<dbReference type="KEGG" id="bcj:BCAL1138"/>
<dbReference type="PANTHER" id="PTHR35525:SF3">
    <property type="entry name" value="BLL6575 PROTEIN"/>
    <property type="match status" value="1"/>
</dbReference>
<dbReference type="RefSeq" id="WP_006492364.1">
    <property type="nucleotide sequence ID" value="NC_011000.1"/>
</dbReference>
<keyword evidence="3" id="KW-1185">Reference proteome</keyword>
<reference evidence="2 3" key="1">
    <citation type="journal article" date="2009" name="J. Bacteriol.">
        <title>The genome of Burkholderia cenocepacia J2315, an epidemic pathogen of cystic fibrosis patients.</title>
        <authorList>
            <person name="Holden M.T."/>
            <person name="Seth-Smith H.M."/>
            <person name="Crossman L.C."/>
            <person name="Sebaihia M."/>
            <person name="Bentley S.D."/>
            <person name="Cerdeno-Tarraga A.M."/>
            <person name="Thomson N.R."/>
            <person name="Bason N."/>
            <person name="Quail M.A."/>
            <person name="Sharp S."/>
            <person name="Cherevach I."/>
            <person name="Churcher C."/>
            <person name="Goodhead I."/>
            <person name="Hauser H."/>
            <person name="Holroyd N."/>
            <person name="Mungall K."/>
            <person name="Scott P."/>
            <person name="Walker D."/>
            <person name="White B."/>
            <person name="Rose H."/>
            <person name="Iversen P."/>
            <person name="Mil-Homens D."/>
            <person name="Rocha E.P."/>
            <person name="Fialho A.M."/>
            <person name="Baldwin A."/>
            <person name="Dowson C."/>
            <person name="Barrell B.G."/>
            <person name="Govan J.R."/>
            <person name="Vandamme P."/>
            <person name="Hart C.A."/>
            <person name="Mahenthiralingam E."/>
            <person name="Parkhill J."/>
        </authorList>
    </citation>
    <scope>NUCLEOTIDE SEQUENCE [LARGE SCALE GENOMIC DNA]</scope>
    <source>
        <strain evidence="3">ATCC BAA-245 / DSM 16553 / LMG 16656 / NCTC 13227 / J2315 / CF5610</strain>
    </source>
</reference>
<evidence type="ECO:0000313" key="3">
    <source>
        <dbReference type="Proteomes" id="UP000001035"/>
    </source>
</evidence>
<dbReference type="InterPro" id="IPR010852">
    <property type="entry name" value="ABATE"/>
</dbReference>
<sequence>MDLTDTSTESTSSTDFLGGHSALDALNTLQLIDGSLTDMWATDTDVETWMARHRLAADAQQRRFPERALVDTARELREATRKLVLARKSGNKLELRTINRMLASARRTSQILITEDGAPKIVERYEDRTPDEFLAPLTEAVSQLICDTDFSLVKKCENPDCMLWFLDRTKSHRRRWCSMALCGNRLKVAAFRRRHSS</sequence>
<accession>B4EDM0</accession>
<name>B4EDM0_BURCJ</name>
<dbReference type="AlphaFoldDB" id="B4EDM0"/>
<dbReference type="eggNOG" id="COG5516">
    <property type="taxonomic scope" value="Bacteria"/>
</dbReference>
<evidence type="ECO:0000313" key="2">
    <source>
        <dbReference type="EMBL" id="CAR51437.1"/>
    </source>
</evidence>
<dbReference type="BioCyc" id="BCEN216591:G1G1V-1259-MONOMER"/>
<gene>
    <name evidence="2" type="ORF">BCAL1138</name>
</gene>
<feature type="domain" description="Zinc finger CGNR" evidence="1">
    <location>
        <begin position="153"/>
        <end position="195"/>
    </location>
</feature>
<evidence type="ECO:0000259" key="1">
    <source>
        <dbReference type="Pfam" id="PF11706"/>
    </source>
</evidence>
<dbReference type="HOGENOM" id="CLU_087298_3_1_4"/>
<dbReference type="Gene3D" id="1.10.3300.10">
    <property type="entry name" value="Jann2411-like domain"/>
    <property type="match status" value="1"/>
</dbReference>
<dbReference type="SUPFAM" id="SSF160904">
    <property type="entry name" value="Jann2411-like"/>
    <property type="match status" value="1"/>
</dbReference>
<dbReference type="Proteomes" id="UP000001035">
    <property type="component" value="Chromosome 1"/>
</dbReference>